<dbReference type="PANTHER" id="PTHR45846:SF1">
    <property type="entry name" value="TRNA-DIHYDROURIDINE(47) SYNTHASE [NAD(P)(+)]-LIKE"/>
    <property type="match status" value="1"/>
</dbReference>
<feature type="region of interest" description="Disordered" evidence="21">
    <location>
        <begin position="278"/>
        <end position="302"/>
    </location>
</feature>
<evidence type="ECO:0000256" key="18">
    <source>
        <dbReference type="ARBA" id="ARBA00049513"/>
    </source>
</evidence>
<comment type="cofactor">
    <cofactor evidence="1 20">
        <name>FMN</name>
        <dbReference type="ChEBI" id="CHEBI:58210"/>
    </cofactor>
</comment>
<comment type="catalytic activity">
    <reaction evidence="17">
        <text>a 5,6-dihydrouridine in mRNA + NADP(+) = a uridine in mRNA + NADPH + H(+)</text>
        <dbReference type="Rhea" id="RHEA:69855"/>
        <dbReference type="Rhea" id="RHEA-COMP:14658"/>
        <dbReference type="Rhea" id="RHEA-COMP:17789"/>
        <dbReference type="ChEBI" id="CHEBI:15378"/>
        <dbReference type="ChEBI" id="CHEBI:57783"/>
        <dbReference type="ChEBI" id="CHEBI:58349"/>
        <dbReference type="ChEBI" id="CHEBI:65315"/>
        <dbReference type="ChEBI" id="CHEBI:74443"/>
    </reaction>
    <physiologicalReaction direction="right-to-left" evidence="17">
        <dbReference type="Rhea" id="RHEA:69857"/>
    </physiologicalReaction>
</comment>
<evidence type="ECO:0000256" key="6">
    <source>
        <dbReference type="ARBA" id="ARBA00022694"/>
    </source>
</evidence>
<keyword evidence="11" id="KW-0521">NADP</keyword>
<dbReference type="GO" id="GO:0102265">
    <property type="term" value="F:tRNA-dihydrouridine47 synthase activity"/>
    <property type="evidence" value="ECO:0007669"/>
    <property type="project" value="UniProtKB-EC"/>
</dbReference>
<dbReference type="PROSITE" id="PS50103">
    <property type="entry name" value="ZF_C3H1"/>
    <property type="match status" value="1"/>
</dbReference>
<dbReference type="GO" id="GO:0017150">
    <property type="term" value="F:tRNA dihydrouridine synthase activity"/>
    <property type="evidence" value="ECO:0000318"/>
    <property type="project" value="GO_Central"/>
</dbReference>
<protein>
    <recommendedName>
        <fullName evidence="2 20">tRNA-dihydrouridine(47) synthase [NAD(P)(+)]</fullName>
        <ecNumber evidence="20">1.3.1.-</ecNumber>
    </recommendedName>
    <alternativeName>
        <fullName evidence="20">tRNA-dihydrouridine synthase 3</fullName>
    </alternativeName>
</protein>
<dbReference type="STRING" id="105231.A0A1Y1I3R4"/>
<dbReference type="Gene3D" id="3.20.20.70">
    <property type="entry name" value="Aldolase class I"/>
    <property type="match status" value="1"/>
</dbReference>
<evidence type="ECO:0000256" key="13">
    <source>
        <dbReference type="ARBA" id="ARBA00023027"/>
    </source>
</evidence>
<feature type="domain" description="C3H1-type" evidence="22">
    <location>
        <begin position="140"/>
        <end position="171"/>
    </location>
</feature>
<evidence type="ECO:0000256" key="7">
    <source>
        <dbReference type="ARBA" id="ARBA00022723"/>
    </source>
</evidence>
<evidence type="ECO:0000256" key="16">
    <source>
        <dbReference type="ARBA" id="ARBA00048342"/>
    </source>
</evidence>
<dbReference type="EMBL" id="DF237191">
    <property type="protein sequence ID" value="GAQ85580.1"/>
    <property type="molecule type" value="Genomic_DNA"/>
</dbReference>
<evidence type="ECO:0000256" key="10">
    <source>
        <dbReference type="ARBA" id="ARBA00022833"/>
    </source>
</evidence>
<evidence type="ECO:0000256" key="20">
    <source>
        <dbReference type="RuleBase" id="RU291113"/>
    </source>
</evidence>
<keyword evidence="4 20" id="KW-0288">FMN</keyword>
<keyword evidence="10 19" id="KW-0862">Zinc</keyword>
<keyword evidence="8" id="KW-0677">Repeat</keyword>
<dbReference type="SUPFAM" id="SSF51395">
    <property type="entry name" value="FMN-linked oxidoreductases"/>
    <property type="match status" value="1"/>
</dbReference>
<keyword evidence="6 20" id="KW-0819">tRNA processing</keyword>
<evidence type="ECO:0000256" key="8">
    <source>
        <dbReference type="ARBA" id="ARBA00022737"/>
    </source>
</evidence>
<evidence type="ECO:0000256" key="19">
    <source>
        <dbReference type="PROSITE-ProRule" id="PRU00723"/>
    </source>
</evidence>
<organism evidence="23 24">
    <name type="scientific">Klebsormidium nitens</name>
    <name type="common">Green alga</name>
    <name type="synonym">Ulothrix nitens</name>
    <dbReference type="NCBI Taxonomy" id="105231"/>
    <lineage>
        <taxon>Eukaryota</taxon>
        <taxon>Viridiplantae</taxon>
        <taxon>Streptophyta</taxon>
        <taxon>Klebsormidiophyceae</taxon>
        <taxon>Klebsormidiales</taxon>
        <taxon>Klebsormidiaceae</taxon>
        <taxon>Klebsormidium</taxon>
    </lineage>
</organism>
<evidence type="ECO:0000256" key="2">
    <source>
        <dbReference type="ARBA" id="ARBA00012376"/>
    </source>
</evidence>
<keyword evidence="7 19" id="KW-0479">Metal-binding</keyword>
<accession>A0A1Y1I3R4</accession>
<dbReference type="AlphaFoldDB" id="A0A1Y1I3R4"/>
<dbReference type="Proteomes" id="UP000054558">
    <property type="component" value="Unassembled WGS sequence"/>
</dbReference>
<gene>
    <name evidence="23" type="ORF">KFL_002420140</name>
</gene>
<dbReference type="InterPro" id="IPR035587">
    <property type="entry name" value="DUS-like_FMN-bd"/>
</dbReference>
<dbReference type="PANTHER" id="PTHR45846">
    <property type="entry name" value="TRNA-DIHYDROURIDINE(47) SYNTHASE [NAD(P)(+)]-LIKE"/>
    <property type="match status" value="1"/>
</dbReference>
<name>A0A1Y1I3R4_KLENI</name>
<feature type="zinc finger region" description="C3H1-type" evidence="19">
    <location>
        <begin position="140"/>
        <end position="171"/>
    </location>
</feature>
<evidence type="ECO:0000256" key="9">
    <source>
        <dbReference type="ARBA" id="ARBA00022771"/>
    </source>
</evidence>
<keyword evidence="12 20" id="KW-0560">Oxidoreductase</keyword>
<evidence type="ECO:0000256" key="1">
    <source>
        <dbReference type="ARBA" id="ARBA00001917"/>
    </source>
</evidence>
<dbReference type="CDD" id="cd02801">
    <property type="entry name" value="DUS_like_FMN"/>
    <property type="match status" value="1"/>
</dbReference>
<dbReference type="GO" id="GO:0050660">
    <property type="term" value="F:flavin adenine dinucleotide binding"/>
    <property type="evidence" value="ECO:0007669"/>
    <property type="project" value="UniProtKB-UniRule"/>
</dbReference>
<feature type="region of interest" description="Disordered" evidence="21">
    <location>
        <begin position="103"/>
        <end position="127"/>
    </location>
</feature>
<evidence type="ECO:0000256" key="11">
    <source>
        <dbReference type="ARBA" id="ARBA00022857"/>
    </source>
</evidence>
<evidence type="ECO:0000256" key="3">
    <source>
        <dbReference type="ARBA" id="ARBA00022630"/>
    </source>
</evidence>
<dbReference type="FunFam" id="3.20.20.70:FF:000067">
    <property type="entry name" value="tRNA-dihydrouridine(47) synthase [NAD(P)(+)]"/>
    <property type="match status" value="1"/>
</dbReference>
<evidence type="ECO:0000256" key="12">
    <source>
        <dbReference type="ARBA" id="ARBA00023002"/>
    </source>
</evidence>
<dbReference type="Pfam" id="PF00642">
    <property type="entry name" value="zf-CCCH"/>
    <property type="match status" value="1"/>
</dbReference>
<comment type="catalytic activity">
    <reaction evidence="18">
        <text>5,6-dihydrouridine(47) in tRNA + NADP(+) = uridine(47) in tRNA + NADPH + H(+)</text>
        <dbReference type="Rhea" id="RHEA:53360"/>
        <dbReference type="Rhea" id="RHEA-COMP:13539"/>
        <dbReference type="Rhea" id="RHEA-COMP:13540"/>
        <dbReference type="ChEBI" id="CHEBI:15378"/>
        <dbReference type="ChEBI" id="CHEBI:57783"/>
        <dbReference type="ChEBI" id="CHEBI:58349"/>
        <dbReference type="ChEBI" id="CHEBI:65315"/>
        <dbReference type="ChEBI" id="CHEBI:74443"/>
        <dbReference type="EC" id="1.3.1.89"/>
    </reaction>
    <physiologicalReaction direction="right-to-left" evidence="18">
        <dbReference type="Rhea" id="RHEA:53362"/>
    </physiologicalReaction>
</comment>
<keyword evidence="13" id="KW-0520">NAD</keyword>
<dbReference type="GO" id="GO:0008270">
    <property type="term" value="F:zinc ion binding"/>
    <property type="evidence" value="ECO:0007669"/>
    <property type="project" value="UniProtKB-KW"/>
</dbReference>
<keyword evidence="24" id="KW-1185">Reference proteome</keyword>
<keyword evidence="9 19" id="KW-0863">Zinc-finger</keyword>
<evidence type="ECO:0000256" key="14">
    <source>
        <dbReference type="ARBA" id="ARBA00045934"/>
    </source>
</evidence>
<dbReference type="InterPro" id="IPR000571">
    <property type="entry name" value="Znf_CCCH"/>
</dbReference>
<dbReference type="PROSITE" id="PS01136">
    <property type="entry name" value="UPF0034"/>
    <property type="match status" value="1"/>
</dbReference>
<feature type="compositionally biased region" description="Acidic residues" evidence="21">
    <location>
        <begin position="278"/>
        <end position="289"/>
    </location>
</feature>
<evidence type="ECO:0000256" key="15">
    <source>
        <dbReference type="ARBA" id="ARBA00048266"/>
    </source>
</evidence>
<evidence type="ECO:0000256" key="21">
    <source>
        <dbReference type="SAM" id="MobiDB-lite"/>
    </source>
</evidence>
<evidence type="ECO:0000256" key="17">
    <source>
        <dbReference type="ARBA" id="ARBA00049447"/>
    </source>
</evidence>
<reference evidence="23 24" key="1">
    <citation type="journal article" date="2014" name="Nat. Commun.">
        <title>Klebsormidium flaccidum genome reveals primary factors for plant terrestrial adaptation.</title>
        <authorList>
            <person name="Hori K."/>
            <person name="Maruyama F."/>
            <person name="Fujisawa T."/>
            <person name="Togashi T."/>
            <person name="Yamamoto N."/>
            <person name="Seo M."/>
            <person name="Sato S."/>
            <person name="Yamada T."/>
            <person name="Mori H."/>
            <person name="Tajima N."/>
            <person name="Moriyama T."/>
            <person name="Ikeuchi M."/>
            <person name="Watanabe M."/>
            <person name="Wada H."/>
            <person name="Kobayashi K."/>
            <person name="Saito M."/>
            <person name="Masuda T."/>
            <person name="Sasaki-Sekimoto Y."/>
            <person name="Mashiguchi K."/>
            <person name="Awai K."/>
            <person name="Shimojima M."/>
            <person name="Masuda S."/>
            <person name="Iwai M."/>
            <person name="Nobusawa T."/>
            <person name="Narise T."/>
            <person name="Kondo S."/>
            <person name="Saito H."/>
            <person name="Sato R."/>
            <person name="Murakawa M."/>
            <person name="Ihara Y."/>
            <person name="Oshima-Yamada Y."/>
            <person name="Ohtaka K."/>
            <person name="Satoh M."/>
            <person name="Sonobe K."/>
            <person name="Ishii M."/>
            <person name="Ohtani R."/>
            <person name="Kanamori-Sato M."/>
            <person name="Honoki R."/>
            <person name="Miyazaki D."/>
            <person name="Mochizuki H."/>
            <person name="Umetsu J."/>
            <person name="Higashi K."/>
            <person name="Shibata D."/>
            <person name="Kamiya Y."/>
            <person name="Sato N."/>
            <person name="Nakamura Y."/>
            <person name="Tabata S."/>
            <person name="Ida S."/>
            <person name="Kurokawa K."/>
            <person name="Ohta H."/>
        </authorList>
    </citation>
    <scope>NUCLEOTIDE SEQUENCE [LARGE SCALE GENOMIC DNA]</scope>
    <source>
        <strain evidence="23 24">NIES-2285</strain>
    </source>
</reference>
<keyword evidence="3 20" id="KW-0285">Flavoprotein</keyword>
<comment type="catalytic activity">
    <reaction evidence="16">
        <text>a 5,6-dihydrouridine in mRNA + NAD(+) = a uridine in mRNA + NADH + H(+)</text>
        <dbReference type="Rhea" id="RHEA:69851"/>
        <dbReference type="Rhea" id="RHEA-COMP:14658"/>
        <dbReference type="Rhea" id="RHEA-COMP:17789"/>
        <dbReference type="ChEBI" id="CHEBI:15378"/>
        <dbReference type="ChEBI" id="CHEBI:57540"/>
        <dbReference type="ChEBI" id="CHEBI:57945"/>
        <dbReference type="ChEBI" id="CHEBI:65315"/>
        <dbReference type="ChEBI" id="CHEBI:74443"/>
    </reaction>
    <physiologicalReaction direction="right-to-left" evidence="16">
        <dbReference type="Rhea" id="RHEA:69853"/>
    </physiologicalReaction>
</comment>
<evidence type="ECO:0000256" key="4">
    <source>
        <dbReference type="ARBA" id="ARBA00022643"/>
    </source>
</evidence>
<evidence type="ECO:0000256" key="5">
    <source>
        <dbReference type="ARBA" id="ARBA00022664"/>
    </source>
</evidence>
<feature type="region of interest" description="Disordered" evidence="21">
    <location>
        <begin position="314"/>
        <end position="386"/>
    </location>
</feature>
<comment type="similarity">
    <text evidence="20">Belongs to the dus family. Dus3 subfamily.</text>
</comment>
<dbReference type="EC" id="1.3.1.-" evidence="20"/>
<sequence length="778" mass="83681">MEEPAQAAGGRIGEAEVTEVVTVATTSHQSLLPESLMQNVTAIQPSATEEVAVKEQNGGVNGVGIDGVKPVRPPLSLEEKLARGIAPVREEFLWTPEERDAWKKERAANTGQSAEGAADGAKVSGSKLSKRAMKKARAEAKKTNVCGVVARTGNSNACTYGSQCRFSHDLTLFLEKKAADLEGPCPFASDEPCPFGVACRYATKHNTGPAVEDGKPVFRGTAKKGPGDGVFVPRDEVNSLDKDLQKRLWKQQIASPRASAALKQLGIQISHHGRQLEEEGVAGDMEQEGPSEPAHVQTKADHHIPSEALAASVAQETNGVAEPSKVEPSKAEPQMDSAGLQAGSVDGSALPLAEESGSADPAGREGTEAAEEGKRKVNGESEPTAKRAKLVENGAGTEVGPTKLWDVNGGGAEGLGVERRGKRTIDFRGKLYLAPLTTVGNLPFRRVCLGLGADITCGEMAMATNLLQGQQSEWALLRRHASEAVFGVQICGSKPDHVARAAEMITDSCSVDFVDINMGCPIDLVVNKGAGSHLLLKPKRIEQIVKCAVAASRVPVTIKVRTGFLDKQATSHLFMPQLSSWGAAAVTVHGRSRQQRYSKQADWSYIARCAEAAKGVQLIGNGDVMSFEDYNAHVAEAPELATCMIARGALVKPWLFTEIKEQRHWDISASERLDLLRQYCKFGIEHWGSDDKGVETTRRFLLEWLSYLHRYVPAGLLEVLPQKMAWRPPAYRGRSDLEIMMASDNAADWVRISEMLLGPAPAGFSFTPKHKSGTVENG</sequence>
<evidence type="ECO:0000259" key="22">
    <source>
        <dbReference type="PROSITE" id="PS50103"/>
    </source>
</evidence>
<proteinExistence type="inferred from homology"/>
<dbReference type="Gene3D" id="4.10.1000.10">
    <property type="entry name" value="Zinc finger, CCCH-type"/>
    <property type="match status" value="1"/>
</dbReference>
<dbReference type="GO" id="GO:0006397">
    <property type="term" value="P:mRNA processing"/>
    <property type="evidence" value="ECO:0007669"/>
    <property type="project" value="UniProtKB-KW"/>
</dbReference>
<dbReference type="InterPro" id="IPR013785">
    <property type="entry name" value="Aldolase_TIM"/>
</dbReference>
<dbReference type="OMA" id="WSYIAEC"/>
<dbReference type="Pfam" id="PF01207">
    <property type="entry name" value="Dus"/>
    <property type="match status" value="1"/>
</dbReference>
<dbReference type="OrthoDB" id="259935at2759"/>
<evidence type="ECO:0000313" key="23">
    <source>
        <dbReference type="EMBL" id="GAQ85580.1"/>
    </source>
</evidence>
<evidence type="ECO:0000313" key="24">
    <source>
        <dbReference type="Proteomes" id="UP000054558"/>
    </source>
</evidence>
<keyword evidence="5" id="KW-0507">mRNA processing</keyword>
<dbReference type="GO" id="GO:0106414">
    <property type="term" value="F:mRNA dihydrouridine synthase activity"/>
    <property type="evidence" value="ECO:0007669"/>
    <property type="project" value="RHEA"/>
</dbReference>
<comment type="catalytic activity">
    <reaction evidence="15">
        <text>5,6-dihydrouridine(47) in tRNA + NAD(+) = uridine(47) in tRNA + NADH + H(+)</text>
        <dbReference type="Rhea" id="RHEA:53364"/>
        <dbReference type="Rhea" id="RHEA-COMP:13539"/>
        <dbReference type="Rhea" id="RHEA-COMP:13540"/>
        <dbReference type="ChEBI" id="CHEBI:15378"/>
        <dbReference type="ChEBI" id="CHEBI:57540"/>
        <dbReference type="ChEBI" id="CHEBI:57945"/>
        <dbReference type="ChEBI" id="CHEBI:65315"/>
        <dbReference type="ChEBI" id="CHEBI:74443"/>
        <dbReference type="EC" id="1.3.1.89"/>
    </reaction>
    <physiologicalReaction direction="right-to-left" evidence="15">
        <dbReference type="Rhea" id="RHEA:53366"/>
    </physiologicalReaction>
</comment>
<feature type="compositionally biased region" description="Basic and acidic residues" evidence="21">
    <location>
        <begin position="362"/>
        <end position="385"/>
    </location>
</feature>
<dbReference type="InterPro" id="IPR018517">
    <property type="entry name" value="tRNA_hU_synthase_CS"/>
</dbReference>
<comment type="function">
    <text evidence="14">Catalyzes the synthesis of dihydrouridine, a modified base found in the D-loop of most tRNAs. Specifically modifies U47 in cytoplasmic tRNAs. Catalyzes the synthesis of dihydrouridine in some mRNAs, thereby affecting their translation.</text>
</comment>